<evidence type="ECO:0000313" key="12">
    <source>
        <dbReference type="Proteomes" id="UP000177954"/>
    </source>
</evidence>
<dbReference type="InterPro" id="IPR000644">
    <property type="entry name" value="CBS_dom"/>
</dbReference>
<evidence type="ECO:0000256" key="4">
    <source>
        <dbReference type="ARBA" id="ARBA00022692"/>
    </source>
</evidence>
<feature type="domain" description="CBS" evidence="10">
    <location>
        <begin position="91"/>
        <end position="150"/>
    </location>
</feature>
<feature type="domain" description="CBS" evidence="10">
    <location>
        <begin position="27"/>
        <end position="90"/>
    </location>
</feature>
<feature type="transmembrane region" description="Helical" evidence="9">
    <location>
        <begin position="279"/>
        <end position="304"/>
    </location>
</feature>
<dbReference type="InterPro" id="IPR036739">
    <property type="entry name" value="SLC41_membr_dom_sf"/>
</dbReference>
<dbReference type="AlphaFoldDB" id="A0A1G2GZ93"/>
<proteinExistence type="inferred from homology"/>
<dbReference type="Pfam" id="PF00571">
    <property type="entry name" value="CBS"/>
    <property type="match status" value="2"/>
</dbReference>
<reference evidence="11 12" key="1">
    <citation type="journal article" date="2016" name="Nat. Commun.">
        <title>Thousands of microbial genomes shed light on interconnected biogeochemical processes in an aquifer system.</title>
        <authorList>
            <person name="Anantharaman K."/>
            <person name="Brown C.T."/>
            <person name="Hug L.A."/>
            <person name="Sharon I."/>
            <person name="Castelle C.J."/>
            <person name="Probst A.J."/>
            <person name="Thomas B.C."/>
            <person name="Singh A."/>
            <person name="Wilkins M.J."/>
            <person name="Karaoz U."/>
            <person name="Brodie E.L."/>
            <person name="Williams K.H."/>
            <person name="Hubbard S.S."/>
            <person name="Banfield J.F."/>
        </authorList>
    </citation>
    <scope>NUCLEOTIDE SEQUENCE [LARGE SCALE GENOMIC DNA]</scope>
</reference>
<evidence type="ECO:0000256" key="1">
    <source>
        <dbReference type="ARBA" id="ARBA00004141"/>
    </source>
</evidence>
<evidence type="ECO:0000259" key="10">
    <source>
        <dbReference type="PROSITE" id="PS51371"/>
    </source>
</evidence>
<dbReference type="PANTHER" id="PTHR43773">
    <property type="entry name" value="MAGNESIUM TRANSPORTER MGTE"/>
    <property type="match status" value="1"/>
</dbReference>
<evidence type="ECO:0000256" key="3">
    <source>
        <dbReference type="ARBA" id="ARBA00022448"/>
    </source>
</evidence>
<evidence type="ECO:0000256" key="8">
    <source>
        <dbReference type="PROSITE-ProRule" id="PRU00703"/>
    </source>
</evidence>
<accession>A0A1G2GZ93</accession>
<evidence type="ECO:0000256" key="2">
    <source>
        <dbReference type="ARBA" id="ARBA00009749"/>
    </source>
</evidence>
<feature type="transmembrane region" description="Helical" evidence="9">
    <location>
        <begin position="179"/>
        <end position="196"/>
    </location>
</feature>
<dbReference type="InterPro" id="IPR046342">
    <property type="entry name" value="CBS_dom_sf"/>
</dbReference>
<comment type="caution">
    <text evidence="11">The sequence shown here is derived from an EMBL/GenBank/DDBJ whole genome shotgun (WGS) entry which is preliminary data.</text>
</comment>
<name>A0A1G2GZ93_9BACT</name>
<dbReference type="PANTHER" id="PTHR43773:SF1">
    <property type="entry name" value="MAGNESIUM TRANSPORTER MGTE"/>
    <property type="match status" value="1"/>
</dbReference>
<dbReference type="PROSITE" id="PS51371">
    <property type="entry name" value="CBS"/>
    <property type="match status" value="2"/>
</dbReference>
<evidence type="ECO:0000256" key="5">
    <source>
        <dbReference type="ARBA" id="ARBA00022842"/>
    </source>
</evidence>
<evidence type="ECO:0000256" key="7">
    <source>
        <dbReference type="ARBA" id="ARBA00023136"/>
    </source>
</evidence>
<keyword evidence="3" id="KW-0813">Transport</keyword>
<keyword evidence="5" id="KW-0460">Magnesium</keyword>
<dbReference type="Pfam" id="PF01769">
    <property type="entry name" value="MgtE"/>
    <property type="match status" value="1"/>
</dbReference>
<keyword evidence="8" id="KW-0129">CBS domain</keyword>
<gene>
    <name evidence="11" type="ORF">A3J04_01535</name>
</gene>
<organism evidence="11 12">
    <name type="scientific">Candidatus Ryanbacteria bacterium RIFCSPLOWO2_02_FULL_47_14</name>
    <dbReference type="NCBI Taxonomy" id="1802129"/>
    <lineage>
        <taxon>Bacteria</taxon>
        <taxon>Candidatus Ryaniibacteriota</taxon>
    </lineage>
</organism>
<keyword evidence="4 9" id="KW-0812">Transmembrane</keyword>
<comment type="similarity">
    <text evidence="2">Belongs to the SLC41A transporter family.</text>
</comment>
<dbReference type="InterPro" id="IPR006667">
    <property type="entry name" value="SLC41_membr_dom"/>
</dbReference>
<dbReference type="CDD" id="cd04606">
    <property type="entry name" value="CBS_pair_Mg_transporter"/>
    <property type="match status" value="1"/>
</dbReference>
<dbReference type="GO" id="GO:0016020">
    <property type="term" value="C:membrane"/>
    <property type="evidence" value="ECO:0007669"/>
    <property type="project" value="UniProtKB-SubCell"/>
</dbReference>
<dbReference type="Proteomes" id="UP000177954">
    <property type="component" value="Unassembled WGS sequence"/>
</dbReference>
<evidence type="ECO:0000313" key="11">
    <source>
        <dbReference type="EMBL" id="OGZ55523.1"/>
    </source>
</evidence>
<feature type="transmembrane region" description="Helical" evidence="9">
    <location>
        <begin position="316"/>
        <end position="338"/>
    </location>
</feature>
<protein>
    <recommendedName>
        <fullName evidence="10">CBS domain-containing protein</fullName>
    </recommendedName>
</protein>
<comment type="subcellular location">
    <subcellularLocation>
        <location evidence="1">Membrane</location>
        <topology evidence="1">Multi-pass membrane protein</topology>
    </subcellularLocation>
</comment>
<dbReference type="Gene3D" id="3.10.580.10">
    <property type="entry name" value="CBS-domain"/>
    <property type="match status" value="1"/>
</dbReference>
<dbReference type="GO" id="GO:0015095">
    <property type="term" value="F:magnesium ion transmembrane transporter activity"/>
    <property type="evidence" value="ECO:0007669"/>
    <property type="project" value="InterPro"/>
</dbReference>
<feature type="transmembrane region" description="Helical" evidence="9">
    <location>
        <begin position="208"/>
        <end position="230"/>
    </location>
</feature>
<dbReference type="EMBL" id="MHNZ01000032">
    <property type="protein sequence ID" value="OGZ55523.1"/>
    <property type="molecule type" value="Genomic_DNA"/>
</dbReference>
<evidence type="ECO:0000256" key="6">
    <source>
        <dbReference type="ARBA" id="ARBA00022989"/>
    </source>
</evidence>
<dbReference type="STRING" id="1802129.A3J04_01535"/>
<evidence type="ECO:0000256" key="9">
    <source>
        <dbReference type="SAM" id="Phobius"/>
    </source>
</evidence>
<dbReference type="InterPro" id="IPR006669">
    <property type="entry name" value="MgtE_transporter"/>
</dbReference>
<keyword evidence="7 9" id="KW-0472">Membrane</keyword>
<sequence>MIVPNEFMLHKDTENQKWPWGSAGRNMTDKIPVVLPSYTLGDVIQYLRLHIKEFDTINYVYVADKDKKLVGTVSIKDLYTYEPETKVVDIFTHGSLVTVPPTTDREEVSYIALKHNIKAVPVVGTDGALLGIVPDERILSIVYQELHEDILHLAGVHRAHADYDNILEIPLLKTLAHRVPWLLVGLLGGLLAARVIGSFEKILQENLILAAFIPLIVYIADAVGTQLEAFTIRDFVLFRKLNIVRYAARQFLTVLIIATLLGGMLMAVSYGFYGYGVLPLILGIAVFSAVLSSLVTGLFIPFSLRKFGFDPANASGPIGTIVQDILSILIYFVVASLLV</sequence>
<keyword evidence="6 9" id="KW-1133">Transmembrane helix</keyword>
<dbReference type="Gene3D" id="1.10.357.20">
    <property type="entry name" value="SLC41 divalent cation transporters, integral membrane domain"/>
    <property type="match status" value="1"/>
</dbReference>
<dbReference type="SUPFAM" id="SSF161093">
    <property type="entry name" value="MgtE membrane domain-like"/>
    <property type="match status" value="1"/>
</dbReference>
<feature type="transmembrane region" description="Helical" evidence="9">
    <location>
        <begin position="251"/>
        <end position="273"/>
    </location>
</feature>
<dbReference type="SUPFAM" id="SSF54631">
    <property type="entry name" value="CBS-domain pair"/>
    <property type="match status" value="1"/>
</dbReference>
<dbReference type="SMART" id="SM00116">
    <property type="entry name" value="CBS"/>
    <property type="match status" value="2"/>
</dbReference>